<accession>A0ABR1GJT1</accession>
<dbReference type="InterPro" id="IPR031348">
    <property type="entry name" value="PigL_N"/>
</dbReference>
<reference evidence="2 3" key="1">
    <citation type="journal article" date="2025" name="Microbiol. Resour. Announc.">
        <title>Draft genome sequences for Neonectria magnoliae and Neonectria punicea, canker pathogens of Liriodendron tulipifera and Acer saccharum in West Virginia.</title>
        <authorList>
            <person name="Petronek H.M."/>
            <person name="Kasson M.T."/>
            <person name="Metheny A.M."/>
            <person name="Stauder C.M."/>
            <person name="Lovett B."/>
            <person name="Lynch S.C."/>
            <person name="Garnas J.R."/>
            <person name="Kasson L.R."/>
            <person name="Stajich J.E."/>
        </authorList>
    </citation>
    <scope>NUCLEOTIDE SEQUENCE [LARGE SCALE GENOMIC DNA]</scope>
    <source>
        <strain evidence="2 3">NRRL 64653</strain>
    </source>
</reference>
<gene>
    <name evidence="2" type="ORF">QQX98_012211</name>
</gene>
<dbReference type="Proteomes" id="UP001498476">
    <property type="component" value="Unassembled WGS sequence"/>
</dbReference>
<evidence type="ECO:0000313" key="3">
    <source>
        <dbReference type="Proteomes" id="UP001498476"/>
    </source>
</evidence>
<keyword evidence="3" id="KW-1185">Reference proteome</keyword>
<feature type="domain" description="Azaphilone pigments biosynthesis cluster protein L N-terminal" evidence="1">
    <location>
        <begin position="2"/>
        <end position="188"/>
    </location>
</feature>
<protein>
    <recommendedName>
        <fullName evidence="1">Azaphilone pigments biosynthesis cluster protein L N-terminal domain-containing protein</fullName>
    </recommendedName>
</protein>
<sequence>MADPFSIAAGVVGILAPALQGIQKLVVEIRNIKDAPETLQILKKDLELVDLALRSVKEIDESQWEFLGEAIANHAKVTIESCSNACTVLGDKLARWTRRSPSGKLSWMDRGNIALLKQHQIQSISEQLRNCQTTITSMVSTATLCSSIRNTQMTQAIKGTLSKRHEEISTSITTTEQQVNEAQTRLRGLELTASSAPFQADPDQEQEPSETLQQIREETKALDASHQLLMDLLVKTDNIMAENQKKLRERRNEVTVTFGPNYGGFQMGTNEGTIGNIQFGSNMTRQ</sequence>
<organism evidence="2 3">
    <name type="scientific">Neonectria punicea</name>
    <dbReference type="NCBI Taxonomy" id="979145"/>
    <lineage>
        <taxon>Eukaryota</taxon>
        <taxon>Fungi</taxon>
        <taxon>Dikarya</taxon>
        <taxon>Ascomycota</taxon>
        <taxon>Pezizomycotina</taxon>
        <taxon>Sordariomycetes</taxon>
        <taxon>Hypocreomycetidae</taxon>
        <taxon>Hypocreales</taxon>
        <taxon>Nectriaceae</taxon>
        <taxon>Neonectria</taxon>
    </lineage>
</organism>
<comment type="caution">
    <text evidence="2">The sequence shown here is derived from an EMBL/GenBank/DDBJ whole genome shotgun (WGS) entry which is preliminary data.</text>
</comment>
<evidence type="ECO:0000259" key="1">
    <source>
        <dbReference type="Pfam" id="PF17111"/>
    </source>
</evidence>
<name>A0ABR1GJT1_9HYPO</name>
<dbReference type="Pfam" id="PF17111">
    <property type="entry name" value="PigL_N"/>
    <property type="match status" value="1"/>
</dbReference>
<proteinExistence type="predicted"/>
<evidence type="ECO:0000313" key="2">
    <source>
        <dbReference type="EMBL" id="KAK7398416.1"/>
    </source>
</evidence>
<dbReference type="EMBL" id="JAZAVJ010000339">
    <property type="protein sequence ID" value="KAK7398416.1"/>
    <property type="molecule type" value="Genomic_DNA"/>
</dbReference>